<dbReference type="EMBL" id="BSPD01000101">
    <property type="protein sequence ID" value="GLS28081.1"/>
    <property type="molecule type" value="Genomic_DNA"/>
</dbReference>
<gene>
    <name evidence="1" type="ORF">GCM10007877_38000</name>
</gene>
<keyword evidence="2" id="KW-1185">Reference proteome</keyword>
<accession>A0AA37T9D3</accession>
<name>A0AA37T9D3_9GAMM</name>
<protein>
    <submittedName>
        <fullName evidence="1">Uncharacterized protein</fullName>
    </submittedName>
</protein>
<proteinExistence type="predicted"/>
<comment type="caution">
    <text evidence="1">The sequence shown here is derived from an EMBL/GenBank/DDBJ whole genome shotgun (WGS) entry which is preliminary data.</text>
</comment>
<reference evidence="1 2" key="1">
    <citation type="journal article" date="2014" name="Int. J. Syst. Evol. Microbiol.">
        <title>Complete genome sequence of Corynebacterium casei LMG S-19264T (=DSM 44701T), isolated from a smear-ripened cheese.</title>
        <authorList>
            <consortium name="US DOE Joint Genome Institute (JGI-PGF)"/>
            <person name="Walter F."/>
            <person name="Albersmeier A."/>
            <person name="Kalinowski J."/>
            <person name="Ruckert C."/>
        </authorList>
    </citation>
    <scope>NUCLEOTIDE SEQUENCE [LARGE SCALE GENOMIC DNA]</scope>
    <source>
        <strain evidence="1 2">NBRC 110095</strain>
    </source>
</reference>
<dbReference type="AlphaFoldDB" id="A0AA37T9D3"/>
<organism evidence="1 2">
    <name type="scientific">Marinibactrum halimedae</name>
    <dbReference type="NCBI Taxonomy" id="1444977"/>
    <lineage>
        <taxon>Bacteria</taxon>
        <taxon>Pseudomonadati</taxon>
        <taxon>Pseudomonadota</taxon>
        <taxon>Gammaproteobacteria</taxon>
        <taxon>Cellvibrionales</taxon>
        <taxon>Cellvibrionaceae</taxon>
        <taxon>Marinibactrum</taxon>
    </lineage>
</organism>
<evidence type="ECO:0000313" key="2">
    <source>
        <dbReference type="Proteomes" id="UP001156870"/>
    </source>
</evidence>
<evidence type="ECO:0000313" key="1">
    <source>
        <dbReference type="EMBL" id="GLS28081.1"/>
    </source>
</evidence>
<sequence>MICHQIGSRLFHGKVKPTYNDFLLVVFNLTFFERQTDERQVLKDRF</sequence>
<dbReference type="Proteomes" id="UP001156870">
    <property type="component" value="Unassembled WGS sequence"/>
</dbReference>